<feature type="transmembrane region" description="Helical" evidence="8">
    <location>
        <begin position="167"/>
        <end position="192"/>
    </location>
</feature>
<evidence type="ECO:0000256" key="1">
    <source>
        <dbReference type="ARBA" id="ARBA00004141"/>
    </source>
</evidence>
<organism evidence="10 11">
    <name type="scientific">Lingula anatina</name>
    <name type="common">Brachiopod</name>
    <name type="synonym">Lingula unguis</name>
    <dbReference type="NCBI Taxonomy" id="7574"/>
    <lineage>
        <taxon>Eukaryota</taxon>
        <taxon>Metazoa</taxon>
        <taxon>Spiralia</taxon>
        <taxon>Lophotrochozoa</taxon>
        <taxon>Brachiopoda</taxon>
        <taxon>Linguliformea</taxon>
        <taxon>Lingulata</taxon>
        <taxon>Lingulida</taxon>
        <taxon>Linguloidea</taxon>
        <taxon>Lingulidae</taxon>
        <taxon>Lingula</taxon>
    </lineage>
</organism>
<feature type="transmembrane region" description="Helical" evidence="8">
    <location>
        <begin position="686"/>
        <end position="703"/>
    </location>
</feature>
<dbReference type="Gene3D" id="2.30.30.40">
    <property type="entry name" value="SH3 Domains"/>
    <property type="match status" value="1"/>
</dbReference>
<dbReference type="SMART" id="SM00326">
    <property type="entry name" value="SH3"/>
    <property type="match status" value="1"/>
</dbReference>
<dbReference type="InterPro" id="IPR011992">
    <property type="entry name" value="EF-hand-dom_pair"/>
</dbReference>
<dbReference type="InParanoid" id="A0A2R2MRB1"/>
<keyword evidence="5 8" id="KW-0472">Membrane</keyword>
<feature type="region of interest" description="Disordered" evidence="7">
    <location>
        <begin position="789"/>
        <end position="811"/>
    </location>
</feature>
<feature type="region of interest" description="Disordered" evidence="7">
    <location>
        <begin position="1054"/>
        <end position="1162"/>
    </location>
</feature>
<evidence type="ECO:0000256" key="4">
    <source>
        <dbReference type="ARBA" id="ARBA00022989"/>
    </source>
</evidence>
<feature type="compositionally biased region" description="Basic and acidic residues" evidence="7">
    <location>
        <begin position="1441"/>
        <end position="1451"/>
    </location>
</feature>
<feature type="compositionally biased region" description="Basic and acidic residues" evidence="7">
    <location>
        <begin position="1"/>
        <end position="27"/>
    </location>
</feature>
<keyword evidence="2 6" id="KW-0728">SH3 domain</keyword>
<dbReference type="Pfam" id="PF00520">
    <property type="entry name" value="Ion_trans"/>
    <property type="match status" value="2"/>
</dbReference>
<dbReference type="PROSITE" id="PS50002">
    <property type="entry name" value="SH3"/>
    <property type="match status" value="1"/>
</dbReference>
<dbReference type="SUPFAM" id="SSF50044">
    <property type="entry name" value="SH3-domain"/>
    <property type="match status" value="1"/>
</dbReference>
<feature type="compositionally biased region" description="Polar residues" evidence="7">
    <location>
        <begin position="1332"/>
        <end position="1343"/>
    </location>
</feature>
<feature type="region of interest" description="Disordered" evidence="7">
    <location>
        <begin position="1"/>
        <end position="32"/>
    </location>
</feature>
<feature type="transmembrane region" description="Helical" evidence="8">
    <location>
        <begin position="538"/>
        <end position="560"/>
    </location>
</feature>
<feature type="transmembrane region" description="Helical" evidence="8">
    <location>
        <begin position="324"/>
        <end position="343"/>
    </location>
</feature>
<evidence type="ECO:0000256" key="7">
    <source>
        <dbReference type="SAM" id="MobiDB-lite"/>
    </source>
</evidence>
<dbReference type="InterPro" id="IPR027359">
    <property type="entry name" value="Volt_channel_dom_sf"/>
</dbReference>
<keyword evidence="4 8" id="KW-1133">Transmembrane helix</keyword>
<dbReference type="PANTHER" id="PTHR46726">
    <property type="entry name" value="TWO PORE CHANNEL 3"/>
    <property type="match status" value="1"/>
</dbReference>
<dbReference type="Proteomes" id="UP000085678">
    <property type="component" value="Unplaced"/>
</dbReference>
<feature type="transmembrane region" description="Helical" evidence="8">
    <location>
        <begin position="363"/>
        <end position="392"/>
    </location>
</feature>
<feature type="region of interest" description="Disordered" evidence="7">
    <location>
        <begin position="838"/>
        <end position="858"/>
    </location>
</feature>
<feature type="compositionally biased region" description="Acidic residues" evidence="7">
    <location>
        <begin position="848"/>
        <end position="857"/>
    </location>
</feature>
<feature type="compositionally biased region" description="Polar residues" evidence="7">
    <location>
        <begin position="1349"/>
        <end position="1362"/>
    </location>
</feature>
<feature type="region of interest" description="Disordered" evidence="7">
    <location>
        <begin position="1207"/>
        <end position="1451"/>
    </location>
</feature>
<evidence type="ECO:0000313" key="10">
    <source>
        <dbReference type="Proteomes" id="UP000085678"/>
    </source>
</evidence>
<reference evidence="11" key="1">
    <citation type="submission" date="2025-08" db="UniProtKB">
        <authorList>
            <consortium name="RefSeq"/>
        </authorList>
    </citation>
    <scope>IDENTIFICATION</scope>
    <source>
        <tissue evidence="11">Gonads</tissue>
    </source>
</reference>
<dbReference type="InterPro" id="IPR005821">
    <property type="entry name" value="Ion_trans_dom"/>
</dbReference>
<feature type="compositionally biased region" description="Low complexity" evidence="7">
    <location>
        <begin position="1228"/>
        <end position="1242"/>
    </location>
</feature>
<evidence type="ECO:0000313" key="11">
    <source>
        <dbReference type="RefSeq" id="XP_023932785.1"/>
    </source>
</evidence>
<dbReference type="InterPro" id="IPR036028">
    <property type="entry name" value="SH3-like_dom_sf"/>
</dbReference>
<evidence type="ECO:0000259" key="9">
    <source>
        <dbReference type="PROSITE" id="PS50002"/>
    </source>
</evidence>
<dbReference type="Gene3D" id="1.10.287.70">
    <property type="match status" value="2"/>
</dbReference>
<keyword evidence="3 8" id="KW-0812">Transmembrane</keyword>
<dbReference type="InterPro" id="IPR001452">
    <property type="entry name" value="SH3_domain"/>
</dbReference>
<dbReference type="GeneID" id="106174392"/>
<dbReference type="SUPFAM" id="SSF81324">
    <property type="entry name" value="Voltage-gated potassium channels"/>
    <property type="match status" value="2"/>
</dbReference>
<feature type="compositionally biased region" description="Low complexity" evidence="7">
    <location>
        <begin position="1064"/>
        <end position="1087"/>
    </location>
</feature>
<comment type="subcellular location">
    <subcellularLocation>
        <location evidence="1">Membrane</location>
        <topology evidence="1">Multi-pass membrane protein</topology>
    </subcellularLocation>
</comment>
<accession>A0A2R2MRB1</accession>
<protein>
    <submittedName>
        <fullName evidence="11">Uncharacterized protein LOC106174392 isoform X1</fullName>
    </submittedName>
</protein>
<name>A0A2R2MRB1_LINAN</name>
<evidence type="ECO:0000256" key="6">
    <source>
        <dbReference type="PROSITE-ProRule" id="PRU00192"/>
    </source>
</evidence>
<dbReference type="Gene3D" id="1.20.120.350">
    <property type="entry name" value="Voltage-gated potassium channels. Chain C"/>
    <property type="match status" value="2"/>
</dbReference>
<evidence type="ECO:0000256" key="5">
    <source>
        <dbReference type="ARBA" id="ARBA00023136"/>
    </source>
</evidence>
<sequence>MKEESMETTKHDDSEDSMENKTDDKLPLNHRTNMCESPAEETEYQKAGSIHLHKNSSKEKFDLLGLLSPAIPLYPHMNGTDSISQQFEQLSGKDKNLILVAAHVDDALRGRGAYGKARAIFKLKWQRRCFAIIDSKWFNRVMYAFILLHTALVFFEPTQAHVKPGQVHWVVFVLELLCLFMYTIDIALHLHYFTFKTFWTWSIEETKWTRVEFIFLLMFVIDFVILVLQHFMPHLHWVQPFRCLRLAAILCKSKNVSHIFDVCLSIIYKLGKVFFIIFIFIGIFSAVGVHVFSQSYHCLSTNSSISSNDSNSNGSRCVEDASNVYTGAFDNIGIAALRLFVLLTTENYPDLMVPAYDKQHANFIYFGIYLYVGVFFLTAILLAIVVESYWAVAKTHVKRERKREREELVKAWNILDPLGEGEIDVNDERIFTIFQMLRPKDSEEEIRELIEYVDHDQNNVIDVFNWTTKLTEALQVQFDQDANDSLQLQEKTCASKMSAKVKQFIDSTIFTRTILILIVVHSILFCIKWHGMKETDELIVQALKTCIISIFFVEILLKLIGIGKQLKQPLEFLDIILSVVAILTNALWYFVPSVFQEVDPMTYKGAMVVTSCLAVFCRLGLNSRQTRKAVLIIMKIHPVMFDLIVMVVIIMFFYAVLGLEIFFGQTDSSGASVQHYEYDCGLGFESLWNSMVCSLLHTFQLVTTSNWHDMMNDAMKSTNDWASLYFVSAFVVINLVVMNLFVAITIEAFNKLGAVEEPSDSEQGPEAETQEKFSETAKKFFTSILASSRDDREDPTVQVVSHGAAGGGRRMSIPALSRHSLSHTSLAGSNVRLTEVMASPPSQSLRDELEESEEDDYTGLTSTEIKERKMKKRMQRRRRQETKIKVISAYRKKDDSQLDLHMGDEVTILEKSGDFVKGTARGKTGWFPAHCVKELVKGAKRARRRLAAATATVEPTGSLTLTQGQTLAWGAVSPAAETVARTENIPGSQTMPASLQKVNSSPGMLSHLNRADSFKNKGTTRIKRQQAGDWRRQIHGDMTVMNQDELFDLQRMSKAKLQRKKDTPGWSGNSPSPNSTLTTTLTSSISPLPEPDVEANLMPPRSNVPQQLSDKDQTEQSSEITIMPELNEEEEEEESEETLGKLNVNAENEETGGKDSLSVEVPRIPSKYKKKVEQNKKGEMPEWAKKFISTNNIEVTEDSVLEEAEIPDAMSDQETPEIDLSILTKTVGEPLSGSSPSLASRSSSRDRSQEADRSHDSDNQSDYLHHRADIKEGTLTNHSEVRDDASSNGSLRFDTSIERMNNESAIFDQNGDFDEFNGGEKSETGKMWASPTIGSQNFESIESQVEPYSISQDISLQPPTENQRLEEEEEEFNSGVSSLSLHSMDRIGSELPTHDSGTLPNVETVEISTSNLQEEEGLDQSTSKTKKSRKRDRAAVISKLRRQDKENSHLP</sequence>
<feature type="transmembrane region" description="Helical" evidence="8">
    <location>
        <begin position="137"/>
        <end position="155"/>
    </location>
</feature>
<feature type="domain" description="SH3" evidence="9">
    <location>
        <begin position="879"/>
        <end position="937"/>
    </location>
</feature>
<dbReference type="OrthoDB" id="10068803at2759"/>
<evidence type="ECO:0000256" key="8">
    <source>
        <dbReference type="SAM" id="Phobius"/>
    </source>
</evidence>
<feature type="compositionally biased region" description="Basic and acidic residues" evidence="7">
    <location>
        <begin position="1243"/>
        <end position="1272"/>
    </location>
</feature>
<evidence type="ECO:0000256" key="2">
    <source>
        <dbReference type="ARBA" id="ARBA00022443"/>
    </source>
</evidence>
<dbReference type="Gene3D" id="1.10.238.10">
    <property type="entry name" value="EF-hand"/>
    <property type="match status" value="1"/>
</dbReference>
<feature type="transmembrane region" description="Helical" evidence="8">
    <location>
        <begin position="603"/>
        <end position="621"/>
    </location>
</feature>
<feature type="compositionally biased region" description="Polar residues" evidence="7">
    <location>
        <begin position="1395"/>
        <end position="1412"/>
    </location>
</feature>
<proteinExistence type="predicted"/>
<keyword evidence="10" id="KW-1185">Reference proteome</keyword>
<dbReference type="SUPFAM" id="SSF47473">
    <property type="entry name" value="EF-hand"/>
    <property type="match status" value="1"/>
</dbReference>
<feature type="transmembrane region" description="Helical" evidence="8">
    <location>
        <begin position="572"/>
        <end position="591"/>
    </location>
</feature>
<feature type="transmembrane region" description="Helical" evidence="8">
    <location>
        <begin position="213"/>
        <end position="232"/>
    </location>
</feature>
<dbReference type="RefSeq" id="XP_023932785.1">
    <property type="nucleotide sequence ID" value="XM_024077017.1"/>
</dbReference>
<feature type="transmembrane region" description="Helical" evidence="8">
    <location>
        <begin position="724"/>
        <end position="746"/>
    </location>
</feature>
<dbReference type="STRING" id="7574.A0A2R2MRB1"/>
<feature type="transmembrane region" description="Helical" evidence="8">
    <location>
        <begin position="641"/>
        <end position="666"/>
    </location>
</feature>
<feature type="transmembrane region" description="Helical" evidence="8">
    <location>
        <begin position="273"/>
        <end position="292"/>
    </location>
</feature>
<dbReference type="KEGG" id="lak:106174392"/>
<gene>
    <name evidence="11" type="primary">LOC106174392</name>
</gene>
<dbReference type="GO" id="GO:0016020">
    <property type="term" value="C:membrane"/>
    <property type="evidence" value="ECO:0007669"/>
    <property type="project" value="UniProtKB-SubCell"/>
</dbReference>
<dbReference type="Pfam" id="PF07653">
    <property type="entry name" value="SH3_2"/>
    <property type="match status" value="1"/>
</dbReference>
<dbReference type="PANTHER" id="PTHR46726:SF2">
    <property type="entry name" value="SH3 DOMAIN-CONTAINING PROTEIN"/>
    <property type="match status" value="1"/>
</dbReference>
<feature type="compositionally biased region" description="Acidic residues" evidence="7">
    <location>
        <begin position="1126"/>
        <end position="1137"/>
    </location>
</feature>
<feature type="transmembrane region" description="Helical" evidence="8">
    <location>
        <begin position="509"/>
        <end position="532"/>
    </location>
</feature>
<dbReference type="GO" id="GO:0005216">
    <property type="term" value="F:monoatomic ion channel activity"/>
    <property type="evidence" value="ECO:0007669"/>
    <property type="project" value="InterPro"/>
</dbReference>
<evidence type="ECO:0000256" key="3">
    <source>
        <dbReference type="ARBA" id="ARBA00022692"/>
    </source>
</evidence>